<keyword evidence="2" id="KW-0067">ATP-binding</keyword>
<dbReference type="GO" id="GO:0016020">
    <property type="term" value="C:membrane"/>
    <property type="evidence" value="ECO:0007669"/>
    <property type="project" value="TreeGrafter"/>
</dbReference>
<protein>
    <submittedName>
        <fullName evidence="5">AMP-binding protein</fullName>
    </submittedName>
</protein>
<dbReference type="Pfam" id="PF00501">
    <property type="entry name" value="AMP-binding"/>
    <property type="match status" value="1"/>
</dbReference>
<organism evidence="5 6">
    <name type="scientific">Mogibacterium kristiansenii</name>
    <dbReference type="NCBI Taxonomy" id="2606708"/>
    <lineage>
        <taxon>Bacteria</taxon>
        <taxon>Bacillati</taxon>
        <taxon>Bacillota</taxon>
        <taxon>Clostridia</taxon>
        <taxon>Peptostreptococcales</taxon>
        <taxon>Anaerovoracaceae</taxon>
        <taxon>Mogibacterium</taxon>
    </lineage>
</organism>
<dbReference type="Gene3D" id="3.30.300.30">
    <property type="match status" value="1"/>
</dbReference>
<name>A0A6N7X5N4_9FIRM</name>
<evidence type="ECO:0000256" key="1">
    <source>
        <dbReference type="ARBA" id="ARBA00022741"/>
    </source>
</evidence>
<dbReference type="InterPro" id="IPR000873">
    <property type="entry name" value="AMP-dep_synth/lig_dom"/>
</dbReference>
<dbReference type="GO" id="GO:0004467">
    <property type="term" value="F:long-chain fatty acid-CoA ligase activity"/>
    <property type="evidence" value="ECO:0007669"/>
    <property type="project" value="UniProtKB-EC"/>
</dbReference>
<dbReference type="PROSITE" id="PS00455">
    <property type="entry name" value="AMP_BINDING"/>
    <property type="match status" value="1"/>
</dbReference>
<dbReference type="PANTHER" id="PTHR43272:SF33">
    <property type="entry name" value="AMP-BINDING DOMAIN-CONTAINING PROTEIN-RELATED"/>
    <property type="match status" value="1"/>
</dbReference>
<reference evidence="5 6" key="1">
    <citation type="submission" date="2019-08" db="EMBL/GenBank/DDBJ databases">
        <title>In-depth cultivation of the pig gut microbiome towards novel bacterial diversity and tailored functional studies.</title>
        <authorList>
            <person name="Wylensek D."/>
            <person name="Hitch T.C.A."/>
            <person name="Clavel T."/>
        </authorList>
    </citation>
    <scope>NUCLEOTIDE SEQUENCE [LARGE SCALE GENOMIC DNA]</scope>
    <source>
        <strain evidence="5 6">WCA-MUC-591-APC-4B</strain>
    </source>
</reference>
<dbReference type="InterPro" id="IPR020845">
    <property type="entry name" value="AMP-binding_CS"/>
</dbReference>
<dbReference type="Gene3D" id="3.40.50.12780">
    <property type="entry name" value="N-terminal domain of ligase-like"/>
    <property type="match status" value="1"/>
</dbReference>
<keyword evidence="6" id="KW-1185">Reference proteome</keyword>
<evidence type="ECO:0000259" key="4">
    <source>
        <dbReference type="Pfam" id="PF00501"/>
    </source>
</evidence>
<dbReference type="EMBL" id="VUNA01000010">
    <property type="protein sequence ID" value="MST70907.1"/>
    <property type="molecule type" value="Genomic_DNA"/>
</dbReference>
<comment type="catalytic activity">
    <reaction evidence="3">
        <text>a long-chain fatty acid + ATP + CoA = a long-chain fatty acyl-CoA + AMP + diphosphate</text>
        <dbReference type="Rhea" id="RHEA:15421"/>
        <dbReference type="ChEBI" id="CHEBI:30616"/>
        <dbReference type="ChEBI" id="CHEBI:33019"/>
        <dbReference type="ChEBI" id="CHEBI:57287"/>
        <dbReference type="ChEBI" id="CHEBI:57560"/>
        <dbReference type="ChEBI" id="CHEBI:83139"/>
        <dbReference type="ChEBI" id="CHEBI:456215"/>
        <dbReference type="EC" id="6.2.1.3"/>
    </reaction>
    <physiologicalReaction direction="left-to-right" evidence="3">
        <dbReference type="Rhea" id="RHEA:15422"/>
    </physiologicalReaction>
</comment>
<evidence type="ECO:0000256" key="2">
    <source>
        <dbReference type="ARBA" id="ARBA00022840"/>
    </source>
</evidence>
<sequence length="608" mass="69094">MGEHMENRFDHYWYTDIREIVTLKDMLAGSADKYAKNPAFWVKRKKGQPYSPISYRLLQHDVNAIGTCMTEMGWQGKRIAVMGQGCYEWIVTYLAVMNGIGIIVPIDKELSGPEIENLLRTAECDTIFCTKAECSKLKGLPSIRNLVVMDFYGDRLDEEEVPDDSNLNLEKYEGWFEQEEEKKVNVTSWREMLRDGDQLLKSGKDEYLKAEVDPDALAVILFTSGTTGTPKGVMLSHRNITVNIMDVCRIAHVTTTDKTLSILPIHHTYECTLGMLLVLYRGASTAFCEGMKYITQNMKEAQNTVIIVVPRVLEMINDRIQKGIEKSGKADTFQNIMGMNKKLRKMGINLSRTIFKGIRNELGGKLRLVITGAAALSPTIYRNFEDLGITVLQGFGMTECTPLISGTPMSAPKERYRKAGSVGVPVKTGEVKIINKDENGIGEILFRGPNVMMGYYNMPEATAEVLEEDGWLHTGDLGFMDNEGWIYLTGRKKNIIVTKTGENVYVEEIEEYINQSPYIEDSMVFPYDNNGEEIVGVQILPNMEYVRTKLGYEPDREELKDLYKKVIQELNQGMAVYKRIRAVFVRKDDFVRTTTRKIKRHENPVPED</sequence>
<evidence type="ECO:0000256" key="3">
    <source>
        <dbReference type="ARBA" id="ARBA00024484"/>
    </source>
</evidence>
<accession>A0A6N7X5N4</accession>
<evidence type="ECO:0000313" key="5">
    <source>
        <dbReference type="EMBL" id="MST70907.1"/>
    </source>
</evidence>
<dbReference type="AlphaFoldDB" id="A0A6N7X5N4"/>
<dbReference type="SUPFAM" id="SSF56801">
    <property type="entry name" value="Acetyl-CoA synthetase-like"/>
    <property type="match status" value="1"/>
</dbReference>
<evidence type="ECO:0000313" key="6">
    <source>
        <dbReference type="Proteomes" id="UP000469424"/>
    </source>
</evidence>
<dbReference type="GO" id="GO:0005524">
    <property type="term" value="F:ATP binding"/>
    <property type="evidence" value="ECO:0007669"/>
    <property type="project" value="UniProtKB-KW"/>
</dbReference>
<keyword evidence="1" id="KW-0547">Nucleotide-binding</keyword>
<dbReference type="InterPro" id="IPR045851">
    <property type="entry name" value="AMP-bd_C_sf"/>
</dbReference>
<gene>
    <name evidence="5" type="ORF">FYJ65_06085</name>
</gene>
<comment type="caution">
    <text evidence="5">The sequence shown here is derived from an EMBL/GenBank/DDBJ whole genome shotgun (WGS) entry which is preliminary data.</text>
</comment>
<dbReference type="PANTHER" id="PTHR43272">
    <property type="entry name" value="LONG-CHAIN-FATTY-ACID--COA LIGASE"/>
    <property type="match status" value="1"/>
</dbReference>
<dbReference type="Proteomes" id="UP000469424">
    <property type="component" value="Unassembled WGS sequence"/>
</dbReference>
<dbReference type="Pfam" id="PF23562">
    <property type="entry name" value="AMP-binding_C_3"/>
    <property type="match status" value="1"/>
</dbReference>
<feature type="domain" description="AMP-dependent synthetase/ligase" evidence="4">
    <location>
        <begin position="31"/>
        <end position="456"/>
    </location>
</feature>
<proteinExistence type="predicted"/>
<dbReference type="InterPro" id="IPR042099">
    <property type="entry name" value="ANL_N_sf"/>
</dbReference>